<keyword evidence="2" id="KW-1185">Reference proteome</keyword>
<proteinExistence type="predicted"/>
<dbReference type="AlphaFoldDB" id="A0AAV6NWA5"/>
<name>A0AAV6NWA5_9ROSI</name>
<organism evidence="1 2">
    <name type="scientific">Cucurbita argyrosperma subsp. sororia</name>
    <dbReference type="NCBI Taxonomy" id="37648"/>
    <lineage>
        <taxon>Eukaryota</taxon>
        <taxon>Viridiplantae</taxon>
        <taxon>Streptophyta</taxon>
        <taxon>Embryophyta</taxon>
        <taxon>Tracheophyta</taxon>
        <taxon>Spermatophyta</taxon>
        <taxon>Magnoliopsida</taxon>
        <taxon>eudicotyledons</taxon>
        <taxon>Gunneridae</taxon>
        <taxon>Pentapetalae</taxon>
        <taxon>rosids</taxon>
        <taxon>fabids</taxon>
        <taxon>Cucurbitales</taxon>
        <taxon>Cucurbitaceae</taxon>
        <taxon>Cucurbiteae</taxon>
        <taxon>Cucurbita</taxon>
    </lineage>
</organism>
<reference evidence="1 2" key="1">
    <citation type="journal article" date="2021" name="Hortic Res">
        <title>The domestication of Cucurbita argyrosperma as revealed by the genome of its wild relative.</title>
        <authorList>
            <person name="Barrera-Redondo J."/>
            <person name="Sanchez-de la Vega G."/>
            <person name="Aguirre-Liguori J.A."/>
            <person name="Castellanos-Morales G."/>
            <person name="Gutierrez-Guerrero Y.T."/>
            <person name="Aguirre-Dugua X."/>
            <person name="Aguirre-Planter E."/>
            <person name="Tenaillon M.I."/>
            <person name="Lira-Saade R."/>
            <person name="Eguiarte L.E."/>
        </authorList>
    </citation>
    <scope>NUCLEOTIDE SEQUENCE [LARGE SCALE GENOMIC DNA]</scope>
    <source>
        <strain evidence="1">JBR-2021</strain>
    </source>
</reference>
<evidence type="ECO:0000313" key="1">
    <source>
        <dbReference type="EMBL" id="KAG6603672.1"/>
    </source>
</evidence>
<dbReference type="Proteomes" id="UP000685013">
    <property type="component" value="Chromosome 3"/>
</dbReference>
<gene>
    <name evidence="1" type="ORF">SDJN03_04281</name>
</gene>
<sequence>MSSPLAENERPRGLTVRIKQSCENKLKHRYWTMRLIEINVLEKTETDDRSKSSSSGLLEERGHPTVITTEQAFHFKYDLLFLYQAGSNKVR</sequence>
<protein>
    <submittedName>
        <fullName evidence="1">Uncharacterized protein</fullName>
    </submittedName>
</protein>
<comment type="caution">
    <text evidence="1">The sequence shown here is derived from an EMBL/GenBank/DDBJ whole genome shotgun (WGS) entry which is preliminary data.</text>
</comment>
<dbReference type="EMBL" id="JAGKQH010000003">
    <property type="protein sequence ID" value="KAG6603672.1"/>
    <property type="molecule type" value="Genomic_DNA"/>
</dbReference>
<evidence type="ECO:0000313" key="2">
    <source>
        <dbReference type="Proteomes" id="UP000685013"/>
    </source>
</evidence>
<feature type="non-terminal residue" evidence="1">
    <location>
        <position position="1"/>
    </location>
</feature>
<accession>A0AAV6NWA5</accession>